<dbReference type="InterPro" id="IPR033985">
    <property type="entry name" value="SusD-like_N"/>
</dbReference>
<evidence type="ECO:0000256" key="4">
    <source>
        <dbReference type="ARBA" id="ARBA00023136"/>
    </source>
</evidence>
<evidence type="ECO:0000259" key="7">
    <source>
        <dbReference type="Pfam" id="PF14322"/>
    </source>
</evidence>
<accession>A0A3E1NE91</accession>
<evidence type="ECO:0000313" key="9">
    <source>
        <dbReference type="Proteomes" id="UP000261284"/>
    </source>
</evidence>
<organism evidence="8 9">
    <name type="scientific">Deminuibacter soli</name>
    <dbReference type="NCBI Taxonomy" id="2291815"/>
    <lineage>
        <taxon>Bacteria</taxon>
        <taxon>Pseudomonadati</taxon>
        <taxon>Bacteroidota</taxon>
        <taxon>Chitinophagia</taxon>
        <taxon>Chitinophagales</taxon>
        <taxon>Chitinophagaceae</taxon>
        <taxon>Deminuibacter</taxon>
    </lineage>
</organism>
<dbReference type="Pfam" id="PF07980">
    <property type="entry name" value="SusD_RagB"/>
    <property type="match status" value="1"/>
</dbReference>
<feature type="domain" description="SusD-like N-terminal" evidence="7">
    <location>
        <begin position="21"/>
        <end position="223"/>
    </location>
</feature>
<keyword evidence="3" id="KW-0732">Signal</keyword>
<keyword evidence="5" id="KW-0998">Cell outer membrane</keyword>
<evidence type="ECO:0000259" key="6">
    <source>
        <dbReference type="Pfam" id="PF07980"/>
    </source>
</evidence>
<dbReference type="SUPFAM" id="SSF48452">
    <property type="entry name" value="TPR-like"/>
    <property type="match status" value="1"/>
</dbReference>
<evidence type="ECO:0000256" key="2">
    <source>
        <dbReference type="ARBA" id="ARBA00006275"/>
    </source>
</evidence>
<evidence type="ECO:0000313" key="8">
    <source>
        <dbReference type="EMBL" id="RFM26286.1"/>
    </source>
</evidence>
<dbReference type="RefSeq" id="WP_116849158.1">
    <property type="nucleotide sequence ID" value="NZ_QTJU01000010.1"/>
</dbReference>
<keyword evidence="4" id="KW-0472">Membrane</keyword>
<dbReference type="Proteomes" id="UP000261284">
    <property type="component" value="Unassembled WGS sequence"/>
</dbReference>
<dbReference type="AlphaFoldDB" id="A0A3E1NE91"/>
<dbReference type="Gene3D" id="1.25.40.390">
    <property type="match status" value="1"/>
</dbReference>
<dbReference type="PROSITE" id="PS51257">
    <property type="entry name" value="PROKAR_LIPOPROTEIN"/>
    <property type="match status" value="1"/>
</dbReference>
<dbReference type="Pfam" id="PF14322">
    <property type="entry name" value="SusD-like_3"/>
    <property type="match status" value="1"/>
</dbReference>
<sequence length="483" mass="54710">MKKTTNIILLLAALGSAGCKKFLDKTPDSTRTDLSTPQKVSQLLGTAYPQANYIVFCEAMTDNVEDKGLGVQDRPNSDPYAFQDVQSNQQDSPEFYWDACYAAIAAANQALQVCNTAPDSANYRAQKGEALLCRAYAHFMLVNFFSKSYDAATASTDMGIPYVTEPETVVYKKYDRKTVAYVYDMIEKDMLEGLPLLNDAAYSVPRYHFNRAAANAFATRFYLFKKAYDKVVSYANNVFPDNSIGNNMRPWNTTYYTQTPAELFNTYSNSTEAANLLLVETPSVYGRYVASYRYGLTYNLVSQVVWSQNVTGAQWCYPVYSRGERNYFVPKLTEHFVKSSVNATIGMPYVMVPLLTTEEVLFNRAEANTYLNNTAAAIADLNLFASKRIHLYDATQNNITADKLENYYYTRNLQQALVLAILDFKRAEFLQEGLRWFDIMRYKGDVIHYTSTGQLLELKPDDPHRIFQLPDAVKTSGIPQNPR</sequence>
<dbReference type="InterPro" id="IPR012944">
    <property type="entry name" value="SusD_RagB_dom"/>
</dbReference>
<evidence type="ECO:0000256" key="3">
    <source>
        <dbReference type="ARBA" id="ARBA00022729"/>
    </source>
</evidence>
<proteinExistence type="inferred from homology"/>
<keyword evidence="9" id="KW-1185">Reference proteome</keyword>
<evidence type="ECO:0000256" key="5">
    <source>
        <dbReference type="ARBA" id="ARBA00023237"/>
    </source>
</evidence>
<comment type="subcellular location">
    <subcellularLocation>
        <location evidence="1">Cell outer membrane</location>
    </subcellularLocation>
</comment>
<comment type="caution">
    <text evidence="8">The sequence shown here is derived from an EMBL/GenBank/DDBJ whole genome shotgun (WGS) entry which is preliminary data.</text>
</comment>
<dbReference type="OrthoDB" id="1147023at2"/>
<name>A0A3E1NE91_9BACT</name>
<reference evidence="8 9" key="1">
    <citation type="submission" date="2018-08" db="EMBL/GenBank/DDBJ databases">
        <title>Chitinophagaceae sp. K23C18032701, a novel bacterium isolated from forest soil.</title>
        <authorList>
            <person name="Wang C."/>
        </authorList>
    </citation>
    <scope>NUCLEOTIDE SEQUENCE [LARGE SCALE GENOMIC DNA]</scope>
    <source>
        <strain evidence="8 9">K23C18032701</strain>
    </source>
</reference>
<evidence type="ECO:0000256" key="1">
    <source>
        <dbReference type="ARBA" id="ARBA00004442"/>
    </source>
</evidence>
<feature type="domain" description="RagB/SusD" evidence="6">
    <location>
        <begin position="359"/>
        <end position="444"/>
    </location>
</feature>
<protein>
    <submittedName>
        <fullName evidence="8">RagB/SusD family nutrient uptake outer membrane protein</fullName>
    </submittedName>
</protein>
<gene>
    <name evidence="8" type="ORF">DXN05_20470</name>
</gene>
<dbReference type="InterPro" id="IPR011990">
    <property type="entry name" value="TPR-like_helical_dom_sf"/>
</dbReference>
<comment type="similarity">
    <text evidence="2">Belongs to the SusD family.</text>
</comment>
<dbReference type="EMBL" id="QTJU01000010">
    <property type="protein sequence ID" value="RFM26286.1"/>
    <property type="molecule type" value="Genomic_DNA"/>
</dbReference>
<dbReference type="GO" id="GO:0009279">
    <property type="term" value="C:cell outer membrane"/>
    <property type="evidence" value="ECO:0007669"/>
    <property type="project" value="UniProtKB-SubCell"/>
</dbReference>